<dbReference type="AlphaFoldDB" id="A0A6A4SBA5"/>
<reference evidence="6 7" key="1">
    <citation type="submission" date="2019-06" db="EMBL/GenBank/DDBJ databases">
        <title>Draft genomes of female and male turbot (Scophthalmus maximus).</title>
        <authorList>
            <person name="Xu H."/>
            <person name="Xu X.-W."/>
            <person name="Shao C."/>
            <person name="Chen S."/>
        </authorList>
    </citation>
    <scope>NUCLEOTIDE SEQUENCE [LARGE SCALE GENOMIC DNA]</scope>
    <source>
        <strain evidence="6">Ysfricsl-2016a</strain>
        <tissue evidence="6">Blood</tissue>
    </source>
</reference>
<dbReference type="GO" id="GO:0009897">
    <property type="term" value="C:external side of plasma membrane"/>
    <property type="evidence" value="ECO:0007669"/>
    <property type="project" value="TreeGrafter"/>
</dbReference>
<dbReference type="InterPro" id="IPR013783">
    <property type="entry name" value="Ig-like_fold"/>
</dbReference>
<sequence>MQAGAGEERARGERTRVDYVVVDPKRTKALRNTREAAKMISWILLLIVLTSCVCVRTFVVKVTPSVYQAKEDDNVTLEWRFPGEAVGPRDFLYIFCDLVVDNRDSKVLYHLHEGVEVRESQDEQFSGRVQCDNDVVEEGRLRLSVSRVRTEDSGLYLCEVKVKNFGDVEKCQLNVTDFVRSLNRSPVKENKHTGENVSLMMSVSGWSRPSPHRRHTRAKMISWIPLLVVLTSCVCVTPSVYQAEEDDMVTLEWRFPGEAVGPRDFLYIFCDLVVDNRDSKVLYHLREGVEVRVQCDNDAVGQGRLRLSVSRVRTEDSGLYLCEVSTKSFGDGDKCRLFVTVERFCLVPCCFLFHRRPTFLRPPAAAPDEPRPETRTARPQPECLRRIRLYLTLGLTASMGVTAAAVAALVFRLWPRSRSAETTTESRLLPEASSFDPDVLLLPPATSHLTSPTVISEQHGD</sequence>
<dbReference type="InterPro" id="IPR036179">
    <property type="entry name" value="Ig-like_dom_sf"/>
</dbReference>
<evidence type="ECO:0000313" key="7">
    <source>
        <dbReference type="Proteomes" id="UP000438429"/>
    </source>
</evidence>
<dbReference type="InterPro" id="IPR050504">
    <property type="entry name" value="IgSF_BTN/MOG"/>
</dbReference>
<keyword evidence="2 4" id="KW-0472">Membrane</keyword>
<dbReference type="PROSITE" id="PS50835">
    <property type="entry name" value="IG_LIKE"/>
    <property type="match status" value="1"/>
</dbReference>
<dbReference type="GO" id="GO:0050852">
    <property type="term" value="P:T cell receptor signaling pathway"/>
    <property type="evidence" value="ECO:0007669"/>
    <property type="project" value="TreeGrafter"/>
</dbReference>
<dbReference type="SMART" id="SM00409">
    <property type="entry name" value="IG"/>
    <property type="match status" value="2"/>
</dbReference>
<evidence type="ECO:0000256" key="2">
    <source>
        <dbReference type="ARBA" id="ARBA00023136"/>
    </source>
</evidence>
<evidence type="ECO:0000259" key="5">
    <source>
        <dbReference type="PROSITE" id="PS50835"/>
    </source>
</evidence>
<dbReference type="Proteomes" id="UP000438429">
    <property type="component" value="Unassembled WGS sequence"/>
</dbReference>
<proteinExistence type="predicted"/>
<name>A0A6A4SBA5_SCOMX</name>
<dbReference type="PANTHER" id="PTHR24100">
    <property type="entry name" value="BUTYROPHILIN"/>
    <property type="match status" value="1"/>
</dbReference>
<keyword evidence="4" id="KW-1133">Transmembrane helix</keyword>
<comment type="subcellular location">
    <subcellularLocation>
        <location evidence="1">Membrane</location>
    </subcellularLocation>
</comment>
<dbReference type="SUPFAM" id="SSF48726">
    <property type="entry name" value="Immunoglobulin"/>
    <property type="match status" value="2"/>
</dbReference>
<dbReference type="GO" id="GO:0001817">
    <property type="term" value="P:regulation of cytokine production"/>
    <property type="evidence" value="ECO:0007669"/>
    <property type="project" value="TreeGrafter"/>
</dbReference>
<feature type="transmembrane region" description="Helical" evidence="4">
    <location>
        <begin position="39"/>
        <end position="59"/>
    </location>
</feature>
<protein>
    <recommendedName>
        <fullName evidence="5">Ig-like domain-containing protein</fullName>
    </recommendedName>
</protein>
<comment type="caution">
    <text evidence="6">The sequence shown here is derived from an EMBL/GenBank/DDBJ whole genome shotgun (WGS) entry which is preliminary data.</text>
</comment>
<dbReference type="EMBL" id="VEVO01000016">
    <property type="protein sequence ID" value="KAF0028990.1"/>
    <property type="molecule type" value="Genomic_DNA"/>
</dbReference>
<dbReference type="Gene3D" id="2.60.40.10">
    <property type="entry name" value="Immunoglobulins"/>
    <property type="match status" value="2"/>
</dbReference>
<dbReference type="InterPro" id="IPR003599">
    <property type="entry name" value="Ig_sub"/>
</dbReference>
<evidence type="ECO:0000256" key="4">
    <source>
        <dbReference type="SAM" id="Phobius"/>
    </source>
</evidence>
<evidence type="ECO:0000313" key="6">
    <source>
        <dbReference type="EMBL" id="KAF0028990.1"/>
    </source>
</evidence>
<accession>A0A6A4SBA5</accession>
<dbReference type="InterPro" id="IPR007110">
    <property type="entry name" value="Ig-like_dom"/>
</dbReference>
<keyword evidence="4" id="KW-0812">Transmembrane</keyword>
<evidence type="ECO:0000256" key="1">
    <source>
        <dbReference type="ARBA" id="ARBA00004370"/>
    </source>
</evidence>
<dbReference type="GO" id="GO:0005102">
    <property type="term" value="F:signaling receptor binding"/>
    <property type="evidence" value="ECO:0007669"/>
    <property type="project" value="TreeGrafter"/>
</dbReference>
<keyword evidence="3" id="KW-0393">Immunoglobulin domain</keyword>
<feature type="transmembrane region" description="Helical" evidence="4">
    <location>
        <begin position="389"/>
        <end position="411"/>
    </location>
</feature>
<feature type="domain" description="Ig-like" evidence="5">
    <location>
        <begin position="235"/>
        <end position="325"/>
    </location>
</feature>
<evidence type="ECO:0000256" key="3">
    <source>
        <dbReference type="ARBA" id="ARBA00023319"/>
    </source>
</evidence>
<organism evidence="6 7">
    <name type="scientific">Scophthalmus maximus</name>
    <name type="common">Turbot</name>
    <name type="synonym">Psetta maxima</name>
    <dbReference type="NCBI Taxonomy" id="52904"/>
    <lineage>
        <taxon>Eukaryota</taxon>
        <taxon>Metazoa</taxon>
        <taxon>Chordata</taxon>
        <taxon>Craniata</taxon>
        <taxon>Vertebrata</taxon>
        <taxon>Euteleostomi</taxon>
        <taxon>Actinopterygii</taxon>
        <taxon>Neopterygii</taxon>
        <taxon>Teleostei</taxon>
        <taxon>Neoteleostei</taxon>
        <taxon>Acanthomorphata</taxon>
        <taxon>Carangaria</taxon>
        <taxon>Pleuronectiformes</taxon>
        <taxon>Pleuronectoidei</taxon>
        <taxon>Scophthalmidae</taxon>
        <taxon>Scophthalmus</taxon>
    </lineage>
</organism>
<gene>
    <name evidence="6" type="ORF">F2P81_018095</name>
</gene>